<dbReference type="Pfam" id="PF00196">
    <property type="entry name" value="GerE"/>
    <property type="match status" value="1"/>
</dbReference>
<dbReference type="Gene3D" id="1.25.40.10">
    <property type="entry name" value="Tetratricopeptide repeat domain"/>
    <property type="match status" value="2"/>
</dbReference>
<keyword evidence="1" id="KW-0547">Nucleotide-binding</keyword>
<evidence type="ECO:0000313" key="5">
    <source>
        <dbReference type="EMBL" id="QPI39928.1"/>
    </source>
</evidence>
<evidence type="ECO:0000313" key="6">
    <source>
        <dbReference type="Proteomes" id="UP000465306"/>
    </source>
</evidence>
<dbReference type="PRINTS" id="PR00038">
    <property type="entry name" value="HTHLUXR"/>
</dbReference>
<dbReference type="RefSeq" id="WP_085075774.1">
    <property type="nucleotide sequence ID" value="NZ_BLKU01000003.1"/>
</dbReference>
<keyword evidence="2" id="KW-0067">ATP-binding</keyword>
<dbReference type="SMART" id="SM00421">
    <property type="entry name" value="HTH_LUXR"/>
    <property type="match status" value="1"/>
</dbReference>
<dbReference type="InterPro" id="IPR041664">
    <property type="entry name" value="AAA_16"/>
</dbReference>
<dbReference type="EMBL" id="CP065047">
    <property type="protein sequence ID" value="QPI39928.1"/>
    <property type="molecule type" value="Genomic_DNA"/>
</dbReference>
<reference evidence="5" key="3">
    <citation type="submission" date="2020-11" db="EMBL/GenBank/DDBJ databases">
        <title>Intraspecies plasmid and genomic variation of Mycobacterium kubicae revealed by the complete genome sequences of two clinical isolates.</title>
        <authorList>
            <person name="Hendrix J.R."/>
            <person name="Epperson L.E."/>
            <person name="Honda J.R."/>
            <person name="Strong M."/>
        </authorList>
    </citation>
    <scope>NUCLEOTIDE SEQUENCE</scope>
    <source>
        <strain evidence="5">JCM 13573</strain>
    </source>
</reference>
<keyword evidence="6" id="KW-1185">Reference proteome</keyword>
<dbReference type="CDD" id="cd06170">
    <property type="entry name" value="LuxR_C_like"/>
    <property type="match status" value="1"/>
</dbReference>
<dbReference type="Proteomes" id="UP000465306">
    <property type="component" value="Unassembled WGS sequence"/>
</dbReference>
<dbReference type="GO" id="GO:0004016">
    <property type="term" value="F:adenylate cyclase activity"/>
    <property type="evidence" value="ECO:0007669"/>
    <property type="project" value="TreeGrafter"/>
</dbReference>
<dbReference type="AlphaFoldDB" id="A0AAX1JF28"/>
<dbReference type="Proteomes" id="UP000663583">
    <property type="component" value="Chromosome"/>
</dbReference>
<dbReference type="InterPro" id="IPR000792">
    <property type="entry name" value="Tscrpt_reg_LuxR_C"/>
</dbReference>
<reference evidence="4 6" key="1">
    <citation type="journal article" date="2019" name="Emerg. Microbes Infect.">
        <title>Comprehensive subspecies identification of 175 nontuberculous mycobacteria species based on 7547 genomic profiles.</title>
        <authorList>
            <person name="Matsumoto Y."/>
            <person name="Kinjo T."/>
            <person name="Motooka D."/>
            <person name="Nabeya D."/>
            <person name="Jung N."/>
            <person name="Uechi K."/>
            <person name="Horii T."/>
            <person name="Iida T."/>
            <person name="Fujita J."/>
            <person name="Nakamura S."/>
        </authorList>
    </citation>
    <scope>NUCLEOTIDE SEQUENCE [LARGE SCALE GENOMIC DNA]</scope>
    <source>
        <strain evidence="4 6">JCM 13573</strain>
    </source>
</reference>
<evidence type="ECO:0000313" key="7">
    <source>
        <dbReference type="Proteomes" id="UP000663583"/>
    </source>
</evidence>
<dbReference type="KEGG" id="mku:I2456_11065"/>
<evidence type="ECO:0000256" key="1">
    <source>
        <dbReference type="ARBA" id="ARBA00022741"/>
    </source>
</evidence>
<dbReference type="PROSITE" id="PS50043">
    <property type="entry name" value="HTH_LUXR_2"/>
    <property type="match status" value="1"/>
</dbReference>
<evidence type="ECO:0000259" key="3">
    <source>
        <dbReference type="PROSITE" id="PS50043"/>
    </source>
</evidence>
<dbReference type="PANTHER" id="PTHR16305:SF35">
    <property type="entry name" value="TRANSCRIPTIONAL ACTIVATOR DOMAIN"/>
    <property type="match status" value="1"/>
</dbReference>
<dbReference type="PANTHER" id="PTHR16305">
    <property type="entry name" value="TESTICULAR SOLUBLE ADENYLYL CYCLASE"/>
    <property type="match status" value="1"/>
</dbReference>
<evidence type="ECO:0000256" key="2">
    <source>
        <dbReference type="ARBA" id="ARBA00022840"/>
    </source>
</evidence>
<proteinExistence type="predicted"/>
<reference evidence="4" key="2">
    <citation type="submission" date="2020-02" db="EMBL/GenBank/DDBJ databases">
        <authorList>
            <person name="Matsumoto Y."/>
            <person name="Kinjo T."/>
            <person name="Motooka D."/>
            <person name="Nabeya D."/>
            <person name="Jung N."/>
            <person name="Uechi K."/>
            <person name="Horii T."/>
            <person name="Iida T."/>
            <person name="Fujita J."/>
            <person name="Nakamura S."/>
        </authorList>
    </citation>
    <scope>NUCLEOTIDE SEQUENCE</scope>
    <source>
        <strain evidence="4">JCM 13573</strain>
    </source>
</reference>
<accession>A0AAX1JF28</accession>
<sequence length="917" mass="99628">MVPHVIGRQAEEQALREFLDAIPREPRALILEGDPGIGKTTLWLETLECARRTGIQTLSCRAAGAESVMAYSVLADLLNEIDESNWANLPAPQQQALDGALLRRRLDGEDIDPRAVSAAFLSVIRQLCADRPLLIAIDDLQWVDASSANAVSFAARRLPVGAALLCTKRTEEPGPQLRLPKLDDVHQIRLQPLTLAELRQVLLVRLGTSFPRPTLLRLHQISDGNPLFALELARQLGHALDGSAAALPHSLNEVVSGRIQRVCAGAEEALLAMASLPDPTTSVVARAAGTTPDDLAESLSEAETQRVVVIDGHRLRFTHPILSHGVYSEAPPHRRRDMHRRLAGLVEDPELKARHLALSSTTAEPATVAALDVAADIARRRGAPAAAAELLELAIGLGADDPPRRIRCAADHFAASNSGSARQMLEAILDELPQGTTRAEALLQLGLVRLYDDSFPEAAEIFASALHDVDIDPSLRVRILISSSYALLNAGQVALAYEHVQRAVTEADELDLAELSSSALGMRAMMDFMAGRGVDHAALERAMTAEVPNRRLPVPFRPQVQVILLRAWTGELQAGREGLAALHHQCTISGEESELIFVDFHRTLIDIWLGDLGSATQIAHETVERATQLGGDLPLFIALTLRAAASAHAGRFAEARRDLTDAIAAAQRCGSRRLAEWPATLGGFIGVSCGDYQEALNALEPLLPMVHMFPDASEMITSSFVPEAVEAMIGLGRLDDAEPLIATLERNGRRLDRPWTLAMAARCRAMLQAGRGELAAATSTAELAMTEHERLPMPFERARTQLLLGQLQRRQRHREAAIATLQDALHTFERLGTQAWSERAQAELARCGSGKRPSTALTPTEKCVADLALSGMTNQDIAAALFISPKTVEVNLTRVYRKLKIRSRTELHRVLSADIQI</sequence>
<dbReference type="InterPro" id="IPR016032">
    <property type="entry name" value="Sig_transdc_resp-reg_C-effctor"/>
</dbReference>
<dbReference type="SUPFAM" id="SSF52540">
    <property type="entry name" value="P-loop containing nucleoside triphosphate hydrolases"/>
    <property type="match status" value="1"/>
</dbReference>
<gene>
    <name evidence="5" type="ORF">I2456_11065</name>
    <name evidence="4" type="ORF">MKUB_20860</name>
</gene>
<dbReference type="GO" id="GO:0005524">
    <property type="term" value="F:ATP binding"/>
    <property type="evidence" value="ECO:0007669"/>
    <property type="project" value="UniProtKB-KW"/>
</dbReference>
<dbReference type="GO" id="GO:0003677">
    <property type="term" value="F:DNA binding"/>
    <property type="evidence" value="ECO:0007669"/>
    <property type="project" value="InterPro"/>
</dbReference>
<dbReference type="InterPro" id="IPR036388">
    <property type="entry name" value="WH-like_DNA-bd_sf"/>
</dbReference>
<dbReference type="InterPro" id="IPR011990">
    <property type="entry name" value="TPR-like_helical_dom_sf"/>
</dbReference>
<dbReference type="EMBL" id="BLKU01000003">
    <property type="protein sequence ID" value="GFG64596.1"/>
    <property type="molecule type" value="Genomic_DNA"/>
</dbReference>
<dbReference type="SUPFAM" id="SSF48452">
    <property type="entry name" value="TPR-like"/>
    <property type="match status" value="2"/>
</dbReference>
<dbReference type="Gene3D" id="1.10.10.10">
    <property type="entry name" value="Winged helix-like DNA-binding domain superfamily/Winged helix DNA-binding domain"/>
    <property type="match status" value="1"/>
</dbReference>
<dbReference type="GO" id="GO:0006355">
    <property type="term" value="P:regulation of DNA-templated transcription"/>
    <property type="evidence" value="ECO:0007669"/>
    <property type="project" value="InterPro"/>
</dbReference>
<dbReference type="Pfam" id="PF13191">
    <property type="entry name" value="AAA_16"/>
    <property type="match status" value="1"/>
</dbReference>
<name>A0AAX1JF28_9MYCO</name>
<organism evidence="5 7">
    <name type="scientific">Mycobacterium kubicae</name>
    <dbReference type="NCBI Taxonomy" id="120959"/>
    <lineage>
        <taxon>Bacteria</taxon>
        <taxon>Bacillati</taxon>
        <taxon>Actinomycetota</taxon>
        <taxon>Actinomycetes</taxon>
        <taxon>Mycobacteriales</taxon>
        <taxon>Mycobacteriaceae</taxon>
        <taxon>Mycobacterium</taxon>
        <taxon>Mycobacterium simiae complex</taxon>
    </lineage>
</organism>
<dbReference type="Gene3D" id="3.40.50.300">
    <property type="entry name" value="P-loop containing nucleotide triphosphate hydrolases"/>
    <property type="match status" value="1"/>
</dbReference>
<feature type="domain" description="HTH luxR-type" evidence="3">
    <location>
        <begin position="850"/>
        <end position="915"/>
    </location>
</feature>
<dbReference type="InterPro" id="IPR027417">
    <property type="entry name" value="P-loop_NTPase"/>
</dbReference>
<dbReference type="SUPFAM" id="SSF46894">
    <property type="entry name" value="C-terminal effector domain of the bipartite response regulators"/>
    <property type="match status" value="1"/>
</dbReference>
<evidence type="ECO:0000313" key="4">
    <source>
        <dbReference type="EMBL" id="GFG64596.1"/>
    </source>
</evidence>
<protein>
    <submittedName>
        <fullName evidence="5">AAA family ATPase</fullName>
    </submittedName>
    <submittedName>
        <fullName evidence="4">Transcriptional regulator</fullName>
    </submittedName>
</protein>
<dbReference type="PROSITE" id="PS00622">
    <property type="entry name" value="HTH_LUXR_1"/>
    <property type="match status" value="1"/>
</dbReference>
<dbReference type="GO" id="GO:0005737">
    <property type="term" value="C:cytoplasm"/>
    <property type="evidence" value="ECO:0007669"/>
    <property type="project" value="TreeGrafter"/>
</dbReference>